<comment type="caution">
    <text evidence="6">The sequence shown here is derived from an EMBL/GenBank/DDBJ whole genome shotgun (WGS) entry which is preliminary data.</text>
</comment>
<dbReference type="NCBIfam" id="TIGR01733">
    <property type="entry name" value="AA-adenyl-dom"/>
    <property type="match status" value="2"/>
</dbReference>
<dbReference type="NCBIfam" id="NF003417">
    <property type="entry name" value="PRK04813.1"/>
    <property type="match status" value="2"/>
</dbReference>
<dbReference type="InterPro" id="IPR023213">
    <property type="entry name" value="CAT-like_dom_sf"/>
</dbReference>
<dbReference type="Gene3D" id="3.30.300.30">
    <property type="match status" value="2"/>
</dbReference>
<dbReference type="InterPro" id="IPR036736">
    <property type="entry name" value="ACP-like_sf"/>
</dbReference>
<dbReference type="Pfam" id="PF13193">
    <property type="entry name" value="AMP-binding_C"/>
    <property type="match status" value="2"/>
</dbReference>
<dbReference type="SMART" id="SM00823">
    <property type="entry name" value="PKS_PP"/>
    <property type="match status" value="2"/>
</dbReference>
<dbReference type="NCBIfam" id="TIGR01720">
    <property type="entry name" value="NRPS-para261"/>
    <property type="match status" value="1"/>
</dbReference>
<accession>A0ABT0YSJ0</accession>
<dbReference type="EMBL" id="JAMKFE010000010">
    <property type="protein sequence ID" value="MCM5681091.1"/>
    <property type="molecule type" value="Genomic_DNA"/>
</dbReference>
<dbReference type="CDD" id="cd17643">
    <property type="entry name" value="A_NRPS_Cytc1-like"/>
    <property type="match status" value="1"/>
</dbReference>
<dbReference type="Proteomes" id="UP001165541">
    <property type="component" value="Unassembled WGS sequence"/>
</dbReference>
<dbReference type="InterPro" id="IPR006162">
    <property type="entry name" value="Ppantetheine_attach_site"/>
</dbReference>
<dbReference type="InterPro" id="IPR001242">
    <property type="entry name" value="Condensation_dom"/>
</dbReference>
<proteinExistence type="predicted"/>
<protein>
    <submittedName>
        <fullName evidence="6">Amino acid adenylation domain-containing protein</fullName>
    </submittedName>
</protein>
<dbReference type="Pfam" id="PF00501">
    <property type="entry name" value="AMP-binding"/>
    <property type="match status" value="2"/>
</dbReference>
<dbReference type="InterPro" id="IPR009081">
    <property type="entry name" value="PP-bd_ACP"/>
</dbReference>
<dbReference type="PROSITE" id="PS00012">
    <property type="entry name" value="PHOSPHOPANTETHEINE"/>
    <property type="match status" value="2"/>
</dbReference>
<keyword evidence="2" id="KW-0596">Phosphopantetheine</keyword>
<keyword evidence="4" id="KW-0677">Repeat</keyword>
<dbReference type="Gene3D" id="3.40.50.12780">
    <property type="entry name" value="N-terminal domain of ligase-like"/>
    <property type="match status" value="1"/>
</dbReference>
<dbReference type="PROSITE" id="PS00455">
    <property type="entry name" value="AMP_BINDING"/>
    <property type="match status" value="2"/>
</dbReference>
<dbReference type="CDD" id="cd19543">
    <property type="entry name" value="DCL_NRPS"/>
    <property type="match status" value="1"/>
</dbReference>
<dbReference type="InterPro" id="IPR010071">
    <property type="entry name" value="AA_adenyl_dom"/>
</dbReference>
<dbReference type="Pfam" id="PF00668">
    <property type="entry name" value="Condensation"/>
    <property type="match status" value="3"/>
</dbReference>
<dbReference type="Gene3D" id="1.10.1200.10">
    <property type="entry name" value="ACP-like"/>
    <property type="match status" value="1"/>
</dbReference>
<dbReference type="InterPro" id="IPR020845">
    <property type="entry name" value="AMP-binding_CS"/>
</dbReference>
<dbReference type="InterPro" id="IPR042099">
    <property type="entry name" value="ANL_N_sf"/>
</dbReference>
<dbReference type="Gene3D" id="3.40.50.1820">
    <property type="entry name" value="alpha/beta hydrolase"/>
    <property type="match status" value="1"/>
</dbReference>
<name>A0ABT0YSJ0_9BURK</name>
<dbReference type="InterPro" id="IPR020806">
    <property type="entry name" value="PKS_PP-bd"/>
</dbReference>
<evidence type="ECO:0000259" key="5">
    <source>
        <dbReference type="PROSITE" id="PS50075"/>
    </source>
</evidence>
<dbReference type="InterPro" id="IPR029058">
    <property type="entry name" value="AB_hydrolase_fold"/>
</dbReference>
<keyword evidence="3" id="KW-0597">Phosphoprotein</keyword>
<organism evidence="6 7">
    <name type="scientific">Caldimonas mangrovi</name>
    <dbReference type="NCBI Taxonomy" id="2944811"/>
    <lineage>
        <taxon>Bacteria</taxon>
        <taxon>Pseudomonadati</taxon>
        <taxon>Pseudomonadota</taxon>
        <taxon>Betaproteobacteria</taxon>
        <taxon>Burkholderiales</taxon>
        <taxon>Sphaerotilaceae</taxon>
        <taxon>Caldimonas</taxon>
    </lineage>
</organism>
<sequence>MTSMPLARPASSARAFDDFARRPVGAGQPAPLSFQQQQLWFLQRYEPTLTAYNLPRAFRLRGRLDADALERAFRALIQRHGVLRTAFSEEAGVSVQTVLPHAAFSLARDDLSSLAPQQREQRLQQHLGEVAGHVFDLGAAPALVARLVKTAEDEHVLAVCLHHIVSDAWSNPLMARDLAAAYRLARQNRGEVCLPELAVQYADYAAWQREWARQGGAVRDLEHWNRHLGPDVPALEMPTDRERPPRQTFAGAVKVFDVDATLAQRVQAYCRTQKCTPFVVMFAAWQVVLARRSGQREFAVGVPQAARRHEALDDLLGFFVNTQVFKARVVPQATLDQLCRQVRDDALAALDHAELPFELLLESRKLRRDPSRPPLFQAMFSMQMNGEDDRLSLEGLQVEPLDVDERVAKHELSLDMVLGAGGVQGRLEYNTDLYDAATARGLVRRFLQVLDAMAGSPGLRVGALPWLDDDEQRQLDAWSRGAQITATIEPVHRQIERRAAQSPDATALMLGDEVLSYGELEARAEQLAQRLAAAGVVRASRVGVAIGRSTDMVVALLAVLKTGAAYVPLDPAYPRERLEWMVQDSAVGCLLTQRAHRDRVPCGDATVLVVDDAQGSPRRTCRRVPVHGAQVAYVIYTSGSTGTPKGVEVSHAALAAHVHAVLGYSMLQPGDRVLQFSTLNFDAFAEQLYPALCVGATVVLRGENLWDSDAFHREVTRQRITVADLTTAYWLLLARDFARQAPRDWGGLRQVTVGGEAMSPEGVKAWRDAGLAHVRLLNAYGPTEATITATVFDCSGAACDTAHVPIGAPVGGRIVRLLDAELNPVPPGAVGELCIGGPLLARGYAGRPGLTAERFVADPCDVEGGRIYRTGDMARWRHDGQLEYLGRVDQQVKVRGFRIEPAEVEGCLLAQPGVREAAVVARPGPAGARLVAYACPLSGHELDATLLRAALASALPEYMVPAAVVVLDALPLGPSGKIDRAALPEPRYDEMPAHAPLQGELETLLAAAWAEVLGVACVGRHDNFFELGGDSILSLQLVARLRSAGWKLTPRQVFEHQTVAAQAAAAQQLDAPSSQAPRAPVQGEALLLPIQRDFLEQAVPRRHHWNQSVMLRCREAPQSAPLMAALDSLVGHHEALRLRYLRSAAGSWVQAHAAPAPHECFWVRDIDDVSQIEAHCDEVQRSLDLAQGPLLRALLLRLRDGTARLLLVAHHLVVDGVSWRILLRDLLTAYEQACAGRPIELPARTSSFQLWGQRLLDYASTHAVEMAHWQSLADVPAALPCPRPGGENTWRHRRGIVLQLDREATQALLRDAPAAYRTQVNDLLLTALGRALCRWSGHERLLVDLEGHGREDLFDDIDLSRTVGWFTSLYPVEVAPLGPLPDALKRVKEGLRRVPRRGIGHGWFKHLGSAEQRQALSTLPQRQVLFNYLGQLDQTVDVRAAWVPSNEPSGAAVDADAPLEHEFVVNGSVFDGELRLEVNFSVARHDEAAVRDWVEDWRRELQALISHCTGGAAGLTPSDVPLAGLTQAQLDALPLDGAEVADLYPLSPMQSGMLFHSLAEPGDTTYVTQLRVDIDGVDVARFRAAWQACVERHEVLRTGFVTAVDRPLQWVARHAQLDVQVRDLRHVGDVAPALHELAAAQRTGFDLAKPSLMRLVLARISQRRHHFIWSCHHLLLDGWSTSHLLGQLLRLYAGEAVDPPATRYRDYIAWLASRDPADSRGYWTTQLQPLDEPTRLANALPRAARGDGHACREYRIDERTSGRWTDFARREHITLNTLVQGAWALLLARYTGQRTVAFGATTSGRPDTLRGAHEMLGLFINTLPVVATLPAQQPAAAWLRELQAGQLAAREHEHTPLYDIQQWAGQGGRALFDSLVVFENYPVDAALRQGEVAGLGFSAAASAEDTHYPMALSVSHEGSLVMRYGYSREHFDDETVDRIACQLEQLLASICEAPERALGTLALLTPQQQADLLQQGRIERPRAPSESLPGLHELIASQALRLPEAIAVVCGPERLSYGELNRRANRLAHRLIAMGVRPEVRVGVAMERSADLVVALIAVLKAGGAYVPLDPQYPAERLSWMVQDSGMTLLLTHAGLRERLASVDGGVDVLELDQDLLAAAPEHDPRVPMHGEQLAYVIYTSGSTGRPKGAQLSHANVVRLLQSTQAWFGFDERDVWTLFHSYAFDFSVWEIFGALCHGGTLVIVPFLVSRSPRDMLQLLRQEGVTVFNQTPSAFTQLLQVPELEALDDLSLRLVIFGGEALEPESLRRWIDRFGDERPRLVNMYGITETTVHVTYRPITRADLDGSRSPIGRPIPDLGLRVLDAHLQPVPVGVAGELYVAGAGLARGYLNRAGLSAERFVADPFDAGGARLYRSGDLARWRADGEIEYLGRIDHQVKIRGFRIELGEVQAQLLGVTGVREAVVLDRAAPGGPQLVGYVVAEPGATLDAAAVRSALQQRLPDHMLPAAIVVLDAMPLTPNGKLDRRALPTPEAAQAGLYEAPVGELEQDLAAVWSQVLGLERVGRHANFFELGGHSLLAVQLAARIERELHRPCGVADVFQAQTLSDLAARLRVATAPAGAQALQELDAFIDTLESF</sequence>
<dbReference type="PROSITE" id="PS50075">
    <property type="entry name" value="CARRIER"/>
    <property type="match status" value="2"/>
</dbReference>
<dbReference type="InterPro" id="IPR010060">
    <property type="entry name" value="NRPS_synth"/>
</dbReference>
<dbReference type="InterPro" id="IPR025110">
    <property type="entry name" value="AMP-bd_C"/>
</dbReference>
<dbReference type="Pfam" id="PF00550">
    <property type="entry name" value="PP-binding"/>
    <property type="match status" value="2"/>
</dbReference>
<dbReference type="Gene3D" id="3.30.559.30">
    <property type="entry name" value="Nonribosomal peptide synthetase, condensation domain"/>
    <property type="match status" value="3"/>
</dbReference>
<dbReference type="Gene3D" id="2.30.38.10">
    <property type="entry name" value="Luciferase, Domain 3"/>
    <property type="match status" value="1"/>
</dbReference>
<evidence type="ECO:0000256" key="3">
    <source>
        <dbReference type="ARBA" id="ARBA00022553"/>
    </source>
</evidence>
<keyword evidence="7" id="KW-1185">Reference proteome</keyword>
<dbReference type="InterPro" id="IPR045851">
    <property type="entry name" value="AMP-bd_C_sf"/>
</dbReference>
<dbReference type="Gene3D" id="3.30.559.10">
    <property type="entry name" value="Chloramphenicol acetyltransferase-like domain"/>
    <property type="match status" value="3"/>
</dbReference>
<comment type="cofactor">
    <cofactor evidence="1">
        <name>pantetheine 4'-phosphate</name>
        <dbReference type="ChEBI" id="CHEBI:47942"/>
    </cofactor>
</comment>
<dbReference type="SUPFAM" id="SSF52777">
    <property type="entry name" value="CoA-dependent acyltransferases"/>
    <property type="match status" value="6"/>
</dbReference>
<feature type="domain" description="Carrier" evidence="5">
    <location>
        <begin position="2500"/>
        <end position="2575"/>
    </location>
</feature>
<dbReference type="CDD" id="cd19531">
    <property type="entry name" value="LCL_NRPS-like"/>
    <property type="match status" value="1"/>
</dbReference>
<evidence type="ECO:0000313" key="6">
    <source>
        <dbReference type="EMBL" id="MCM5681091.1"/>
    </source>
</evidence>
<dbReference type="Gene3D" id="3.40.50.980">
    <property type="match status" value="2"/>
</dbReference>
<dbReference type="PANTHER" id="PTHR45527:SF14">
    <property type="entry name" value="PLIPASTATIN SYNTHASE SUBUNIT B"/>
    <property type="match status" value="1"/>
</dbReference>
<evidence type="ECO:0000256" key="2">
    <source>
        <dbReference type="ARBA" id="ARBA00022450"/>
    </source>
</evidence>
<reference evidence="6" key="1">
    <citation type="submission" date="2022-05" db="EMBL/GenBank/DDBJ databases">
        <title>Schlegelella sp. nov., isolated from mangrove soil.</title>
        <authorList>
            <person name="Liu Y."/>
            <person name="Ge X."/>
            <person name="Liu W."/>
        </authorList>
    </citation>
    <scope>NUCLEOTIDE SEQUENCE</scope>
    <source>
        <strain evidence="6">S2-27</strain>
    </source>
</reference>
<dbReference type="InterPro" id="IPR000873">
    <property type="entry name" value="AMP-dep_synth/lig_dom"/>
</dbReference>
<dbReference type="SUPFAM" id="SSF47336">
    <property type="entry name" value="ACP-like"/>
    <property type="match status" value="2"/>
</dbReference>
<dbReference type="RefSeq" id="WP_251779570.1">
    <property type="nucleotide sequence ID" value="NZ_JAMKFE010000010.1"/>
</dbReference>
<gene>
    <name evidence="6" type="ORF">M8A51_16315</name>
</gene>
<evidence type="ECO:0000256" key="1">
    <source>
        <dbReference type="ARBA" id="ARBA00001957"/>
    </source>
</evidence>
<feature type="domain" description="Carrier" evidence="5">
    <location>
        <begin position="996"/>
        <end position="1070"/>
    </location>
</feature>
<dbReference type="CDD" id="cd19534">
    <property type="entry name" value="E_NRPS"/>
    <property type="match status" value="1"/>
</dbReference>
<dbReference type="PANTHER" id="PTHR45527">
    <property type="entry name" value="NONRIBOSOMAL PEPTIDE SYNTHETASE"/>
    <property type="match status" value="1"/>
</dbReference>
<evidence type="ECO:0000313" key="7">
    <source>
        <dbReference type="Proteomes" id="UP001165541"/>
    </source>
</evidence>
<dbReference type="SUPFAM" id="SSF56801">
    <property type="entry name" value="Acetyl-CoA synthetase-like"/>
    <property type="match status" value="2"/>
</dbReference>
<evidence type="ECO:0000256" key="4">
    <source>
        <dbReference type="ARBA" id="ARBA00022737"/>
    </source>
</evidence>